<feature type="coiled-coil region" evidence="11">
    <location>
        <begin position="514"/>
        <end position="569"/>
    </location>
</feature>
<reference evidence="15 16" key="1">
    <citation type="submission" date="2013-03" db="EMBL/GenBank/DDBJ databases">
        <title>The Genome Sequence of Capronia epimyces CBS 606.96.</title>
        <authorList>
            <consortium name="The Broad Institute Genomics Platform"/>
            <person name="Cuomo C."/>
            <person name="de Hoog S."/>
            <person name="Gorbushina A."/>
            <person name="Walker B."/>
            <person name="Young S.K."/>
            <person name="Zeng Q."/>
            <person name="Gargeya S."/>
            <person name="Fitzgerald M."/>
            <person name="Haas B."/>
            <person name="Abouelleil A."/>
            <person name="Allen A.W."/>
            <person name="Alvarado L."/>
            <person name="Arachchi H.M."/>
            <person name="Berlin A.M."/>
            <person name="Chapman S.B."/>
            <person name="Gainer-Dewar J."/>
            <person name="Goldberg J."/>
            <person name="Griggs A."/>
            <person name="Gujja S."/>
            <person name="Hansen M."/>
            <person name="Howarth C."/>
            <person name="Imamovic A."/>
            <person name="Ireland A."/>
            <person name="Larimer J."/>
            <person name="McCowan C."/>
            <person name="Murphy C."/>
            <person name="Pearson M."/>
            <person name="Poon T.W."/>
            <person name="Priest M."/>
            <person name="Roberts A."/>
            <person name="Saif S."/>
            <person name="Shea T."/>
            <person name="Sisk P."/>
            <person name="Sykes S."/>
            <person name="Wortman J."/>
            <person name="Nusbaum C."/>
            <person name="Birren B."/>
        </authorList>
    </citation>
    <scope>NUCLEOTIDE SEQUENCE [LARGE SCALE GENOMIC DNA]</scope>
    <source>
        <strain evidence="15 16">CBS 606.96</strain>
    </source>
</reference>
<protein>
    <recommendedName>
        <fullName evidence="14">Translocon Sec61/SecY plug domain-containing protein</fullName>
    </recommendedName>
</protein>
<evidence type="ECO:0000256" key="2">
    <source>
        <dbReference type="ARBA" id="ARBA00005751"/>
    </source>
</evidence>
<dbReference type="Pfam" id="PF10559">
    <property type="entry name" value="Plug_translocon"/>
    <property type="match status" value="1"/>
</dbReference>
<feature type="transmembrane region" description="Helical" evidence="13">
    <location>
        <begin position="1242"/>
        <end position="1263"/>
    </location>
</feature>
<feature type="compositionally biased region" description="Low complexity" evidence="12">
    <location>
        <begin position="30"/>
        <end position="41"/>
    </location>
</feature>
<dbReference type="InterPro" id="IPR030659">
    <property type="entry name" value="SecY_CS"/>
</dbReference>
<dbReference type="RefSeq" id="XP_007732868.1">
    <property type="nucleotide sequence ID" value="XM_007734678.1"/>
</dbReference>
<feature type="transmembrane region" description="Helical" evidence="13">
    <location>
        <begin position="1118"/>
        <end position="1136"/>
    </location>
</feature>
<evidence type="ECO:0000259" key="14">
    <source>
        <dbReference type="Pfam" id="PF10559"/>
    </source>
</evidence>
<sequence length="1474" mass="163486">MGFKGFRSKIGKVQDALKVLVNASYKSPATNTQTSNSSSSSNDEHPIPPQLRVKQALGSTTGQVDVNAFARGTLATPSPVKKSLLRRRLSKAVPFLKQGNKGHLSGKQALEQIHARTSPFITSPKISKIPSNLRVLRQQPVEIAGEVFSQTESASGSASTESFAVEAPGDLETENIPESNRASPFSIEQQEHEDLLSTVEEPIVWVSNAAYAVLGAGAASDIFSGQNKRHQGNRAPTLGFDVSAEHTENRISINSSQSSERTSSSGEVERCSTPLTPTEVGNSCAKSQDQVPLDSVFEEQNTHLQCSQTGSGSPCPPTSLQTAVGRSMFDSTPVADSYNHQLHFHVHASIAPADQATPLDSQAEELQRLQDSLDYRDNLNQGLRLQLLDRENEVAKLQKQLQTLQKERDMFEAEQDASSEQLQTTRQQLATKDRELIKANTSAVAALHELQVARNSIGVGTEELIAERDRARQEAQAQFHRTQHFYTMANTATAERDNMAQQVAYLEAMANMSSQQHNAEVQELRERLEQTRDAIEGLEQQMSHVVGLKNKAENRVQELEVRVQSLLQDVTAKWVENPVEEAEEINSNQLKPNELRDLRQAFEISQARLAAAAEVNQELHEAAEHSEKEHAELRESNDLLKDKAARLSSIFEIWMTKLDNWMQTIPGIVKMQDRVEEVPGLKVLLEESVFHEQSVGRELKAKADLVSELEATALKLKREHNNEIEALNQRANELQEENIRQDAQNFQLTDQLHSSQQELERLKHELSDREHEAQQWKAQCLEQAFGDTAQLINKQHERQLKQYSDVHDALMHRCEQFHEVKYRAESELRTFRWLLAEELAGVAELGTERDWYRAQVEALRERFQHELLVEPLEIPYQPAYSQLSPEDREAIIAGQDYVIDQLTGVLPVRSGVKPRNIEVVDLWARFVAWVLPKEEGNTEGEGKQKADPVAEVTPMAPLPLPKRHQASHGAVQSEGLEGQDGSSWITEDGSEAGPSDGEPADFRFLDLIKPFTPLLPEVAAPESKVPFNQKLMWTGCTLLIFLVMSQMPLYGIVSSDTSDPIYWLRMMLASNRGTLMELGTTPIISSGMVFQLLAGTHLIDVDLNLKADRELYQTAQKLFAIILSFGQACVFVLTGLYGQPSDLGAGICLLLIVQLVIAGLVVILLDELLQKGYGLGSGISLFIATNICESIVWKAFSPTTIDTGRGKEFEGAVIALFHLLVTWPDKTRALREAFYRQHLPNIMNLLATLAVFAAVIYLQGFRVEIPVKSSRQRGMRGSYPVRLFYTSNMPIMLQSALASNIFMISQMLYTRFSDNLLVKLIGTWDSREGSSQLFASGGIAYYMSPPLSFRDALVDPIHTVIYITFIIVTCAVFSKTWIEVSGSAPRDVAKTLKEQGLVMAGHREQSMYKELKRVIPTAAAFGGACIGALSVASDMLGALGSGTGILLAVTIIYGYFEIAAKEGDFGGNLKGLIA</sequence>
<dbReference type="EMBL" id="AMGY01000003">
    <property type="protein sequence ID" value="EXJ87589.1"/>
    <property type="molecule type" value="Genomic_DNA"/>
</dbReference>
<keyword evidence="11" id="KW-0175">Coiled coil</keyword>
<organism evidence="15 16">
    <name type="scientific">Capronia epimyces CBS 606.96</name>
    <dbReference type="NCBI Taxonomy" id="1182542"/>
    <lineage>
        <taxon>Eukaryota</taxon>
        <taxon>Fungi</taxon>
        <taxon>Dikarya</taxon>
        <taxon>Ascomycota</taxon>
        <taxon>Pezizomycotina</taxon>
        <taxon>Eurotiomycetes</taxon>
        <taxon>Chaetothyriomycetidae</taxon>
        <taxon>Chaetothyriales</taxon>
        <taxon>Herpotrichiellaceae</taxon>
        <taxon>Capronia</taxon>
    </lineage>
</organism>
<feature type="transmembrane region" description="Helical" evidence="13">
    <location>
        <begin position="1143"/>
        <end position="1165"/>
    </location>
</feature>
<dbReference type="Gene3D" id="1.10.3370.10">
    <property type="entry name" value="SecY subunit domain"/>
    <property type="match status" value="1"/>
</dbReference>
<evidence type="ECO:0000256" key="9">
    <source>
        <dbReference type="ARBA" id="ARBA00023136"/>
    </source>
</evidence>
<gene>
    <name evidence="15" type="ORF">A1O3_04550</name>
</gene>
<dbReference type="GO" id="GO:0015031">
    <property type="term" value="P:protein transport"/>
    <property type="evidence" value="ECO:0007669"/>
    <property type="project" value="UniProtKB-KW"/>
</dbReference>
<keyword evidence="5" id="KW-0256">Endoplasmic reticulum</keyword>
<dbReference type="GO" id="GO:0005789">
    <property type="term" value="C:endoplasmic reticulum membrane"/>
    <property type="evidence" value="ECO:0007669"/>
    <property type="project" value="UniProtKB-SubCell"/>
</dbReference>
<dbReference type="InterPro" id="IPR002208">
    <property type="entry name" value="SecY/SEC61-alpha"/>
</dbReference>
<dbReference type="STRING" id="1182542.W9YZ69"/>
<evidence type="ECO:0000256" key="3">
    <source>
        <dbReference type="ARBA" id="ARBA00022448"/>
    </source>
</evidence>
<dbReference type="Pfam" id="PF00344">
    <property type="entry name" value="SecY"/>
    <property type="match status" value="1"/>
</dbReference>
<evidence type="ECO:0000256" key="11">
    <source>
        <dbReference type="SAM" id="Coils"/>
    </source>
</evidence>
<feature type="compositionally biased region" description="Low complexity" evidence="12">
    <location>
        <begin position="250"/>
        <end position="265"/>
    </location>
</feature>
<dbReference type="InterPro" id="IPR023201">
    <property type="entry name" value="SecY_dom_sf"/>
</dbReference>
<dbReference type="eggNOG" id="KOG1373">
    <property type="taxonomic scope" value="Eukaryota"/>
</dbReference>
<dbReference type="InterPro" id="IPR019561">
    <property type="entry name" value="Translocon_Sec61/SecY_plug_dom"/>
</dbReference>
<evidence type="ECO:0000256" key="6">
    <source>
        <dbReference type="ARBA" id="ARBA00022927"/>
    </source>
</evidence>
<dbReference type="SUPFAM" id="SSF103491">
    <property type="entry name" value="Preprotein translocase SecY subunit"/>
    <property type="match status" value="1"/>
</dbReference>
<feature type="compositionally biased region" description="Polar residues" evidence="12">
    <location>
        <begin position="273"/>
        <end position="287"/>
    </location>
</feature>
<evidence type="ECO:0000256" key="4">
    <source>
        <dbReference type="ARBA" id="ARBA00022692"/>
    </source>
</evidence>
<dbReference type="GeneID" id="19168668"/>
<dbReference type="PROSITE" id="PS00756">
    <property type="entry name" value="SECY_2"/>
    <property type="match status" value="1"/>
</dbReference>
<feature type="transmembrane region" description="Helical" evidence="13">
    <location>
        <begin position="1031"/>
        <end position="1053"/>
    </location>
</feature>
<feature type="coiled-coil region" evidence="11">
    <location>
        <begin position="609"/>
        <end position="643"/>
    </location>
</feature>
<evidence type="ECO:0000256" key="8">
    <source>
        <dbReference type="ARBA" id="ARBA00023010"/>
    </source>
</evidence>
<evidence type="ECO:0000256" key="12">
    <source>
        <dbReference type="SAM" id="MobiDB-lite"/>
    </source>
</evidence>
<dbReference type="FunFam" id="1.10.3370.10:FF:000002">
    <property type="entry name" value="Transport Sec61 subunit alpha isoform 2"/>
    <property type="match status" value="1"/>
</dbReference>
<feature type="transmembrane region" description="Helical" evidence="13">
    <location>
        <begin position="1283"/>
        <end position="1309"/>
    </location>
</feature>
<dbReference type="OrthoDB" id="420669at2759"/>
<keyword evidence="3" id="KW-0813">Transport</keyword>
<dbReference type="NCBIfam" id="NF006341">
    <property type="entry name" value="PRK08568.1-5"/>
    <property type="match status" value="1"/>
</dbReference>
<feature type="region of interest" description="Disordered" evidence="12">
    <location>
        <begin position="28"/>
        <end position="48"/>
    </location>
</feature>
<accession>W9YZ69</accession>
<feature type="coiled-coil region" evidence="11">
    <location>
        <begin position="380"/>
        <end position="421"/>
    </location>
</feature>
<evidence type="ECO:0000313" key="15">
    <source>
        <dbReference type="EMBL" id="EXJ87589.1"/>
    </source>
</evidence>
<keyword evidence="6" id="KW-0653">Protein transport</keyword>
<feature type="coiled-coil region" evidence="11">
    <location>
        <begin position="699"/>
        <end position="813"/>
    </location>
</feature>
<keyword evidence="8" id="KW-0811">Translocation</keyword>
<feature type="compositionally biased region" description="Polar residues" evidence="12">
    <location>
        <begin position="176"/>
        <end position="188"/>
    </location>
</feature>
<feature type="region of interest" description="Disordered" evidence="12">
    <location>
        <begin position="171"/>
        <end position="193"/>
    </location>
</feature>
<feature type="transmembrane region" description="Helical" evidence="13">
    <location>
        <begin position="1438"/>
        <end position="1456"/>
    </location>
</feature>
<keyword evidence="7 13" id="KW-1133">Transmembrane helix</keyword>
<dbReference type="PANTHER" id="PTHR10906">
    <property type="entry name" value="SECY/SEC61-ALPHA FAMILY MEMBER"/>
    <property type="match status" value="1"/>
</dbReference>
<feature type="transmembrane region" description="Helical" evidence="13">
    <location>
        <begin position="1357"/>
        <end position="1378"/>
    </location>
</feature>
<comment type="caution">
    <text evidence="15">The sequence shown here is derived from an EMBL/GenBank/DDBJ whole genome shotgun (WGS) entry which is preliminary data.</text>
</comment>
<evidence type="ECO:0000256" key="7">
    <source>
        <dbReference type="ARBA" id="ARBA00022989"/>
    </source>
</evidence>
<feature type="region of interest" description="Disordered" evidence="12">
    <location>
        <begin position="956"/>
        <end position="996"/>
    </location>
</feature>
<feature type="transmembrane region" description="Helical" evidence="13">
    <location>
        <begin position="1414"/>
        <end position="1432"/>
    </location>
</feature>
<dbReference type="Proteomes" id="UP000019478">
    <property type="component" value="Unassembled WGS sequence"/>
</dbReference>
<comment type="similarity">
    <text evidence="2 10">Belongs to the SecY/SEC61-alpha family.</text>
</comment>
<proteinExistence type="inferred from homology"/>
<dbReference type="NCBIfam" id="TIGR00967">
    <property type="entry name" value="3a0501s007"/>
    <property type="match status" value="1"/>
</dbReference>
<name>W9YZ69_9EURO</name>
<evidence type="ECO:0000256" key="13">
    <source>
        <dbReference type="SAM" id="Phobius"/>
    </source>
</evidence>
<feature type="domain" description="Translocon Sec61/SecY plug" evidence="14">
    <location>
        <begin position="1039"/>
        <end position="1073"/>
    </location>
</feature>
<dbReference type="HOGENOM" id="CLU_250022_0_0_1"/>
<comment type="subcellular location">
    <subcellularLocation>
        <location evidence="1">Endoplasmic reticulum membrane</location>
        <topology evidence="1">Multi-pass membrane protein</topology>
    </subcellularLocation>
</comment>
<keyword evidence="4 13" id="KW-0812">Transmembrane</keyword>
<keyword evidence="16" id="KW-1185">Reference proteome</keyword>
<evidence type="ECO:0000313" key="16">
    <source>
        <dbReference type="Proteomes" id="UP000019478"/>
    </source>
</evidence>
<evidence type="ECO:0000256" key="10">
    <source>
        <dbReference type="RuleBase" id="RU004349"/>
    </source>
</evidence>
<evidence type="ECO:0000256" key="1">
    <source>
        <dbReference type="ARBA" id="ARBA00004477"/>
    </source>
</evidence>
<keyword evidence="9 13" id="KW-0472">Membrane</keyword>
<feature type="region of interest" description="Disordered" evidence="12">
    <location>
        <begin position="247"/>
        <end position="287"/>
    </location>
</feature>
<evidence type="ECO:0000256" key="5">
    <source>
        <dbReference type="ARBA" id="ARBA00022824"/>
    </source>
</evidence>